<dbReference type="EMBL" id="FNOK01000053">
    <property type="protein sequence ID" value="SDZ23881.1"/>
    <property type="molecule type" value="Genomic_DNA"/>
</dbReference>
<dbReference type="STRING" id="418495.SAMN05216215_105368"/>
<organism evidence="1 2">
    <name type="scientific">Saccharopolyspora shandongensis</name>
    <dbReference type="NCBI Taxonomy" id="418495"/>
    <lineage>
        <taxon>Bacteria</taxon>
        <taxon>Bacillati</taxon>
        <taxon>Actinomycetota</taxon>
        <taxon>Actinomycetes</taxon>
        <taxon>Pseudonocardiales</taxon>
        <taxon>Pseudonocardiaceae</taxon>
        <taxon>Saccharopolyspora</taxon>
    </lineage>
</organism>
<protein>
    <submittedName>
        <fullName evidence="1">Uncharacterized protein</fullName>
    </submittedName>
</protein>
<accession>A0A1H3RF39</accession>
<name>A0A1H3RF39_9PSEU</name>
<dbReference type="Proteomes" id="UP000199529">
    <property type="component" value="Unassembled WGS sequence"/>
</dbReference>
<sequence>MIEVLSARAFWCASDEKILWCHPIAPVSTHYVLYQVPGLDEWGDKRWTAGKVLGGIASGVVGTAMEVLSPTEGDSYNTPSVQQAVVSGRDRDCLAASHLGHWQASGVNTKGGSREFVWVLTSHRLGMLEFAKGKSDDAGLLGGLKKKIGGSAGQDDAGGRHRSVQLPGLVVHAEFPRNIISNIDVAQYKVKGQAGKYLRVTLADGSAIDLTFPGNGSHGGHKIDRLLAMSFGRE</sequence>
<evidence type="ECO:0000313" key="2">
    <source>
        <dbReference type="Proteomes" id="UP000199529"/>
    </source>
</evidence>
<keyword evidence="2" id="KW-1185">Reference proteome</keyword>
<dbReference type="AlphaFoldDB" id="A0A1H3RF39"/>
<proteinExistence type="predicted"/>
<dbReference type="RefSeq" id="WP_093275347.1">
    <property type="nucleotide sequence ID" value="NZ_FNOK01000053.1"/>
</dbReference>
<reference evidence="2" key="1">
    <citation type="submission" date="2016-10" db="EMBL/GenBank/DDBJ databases">
        <authorList>
            <person name="Varghese N."/>
            <person name="Submissions S."/>
        </authorList>
    </citation>
    <scope>NUCLEOTIDE SEQUENCE [LARGE SCALE GENOMIC DNA]</scope>
    <source>
        <strain evidence="2">CGMCC 4.3530</strain>
    </source>
</reference>
<gene>
    <name evidence="1" type="ORF">SAMN05216215_105368</name>
</gene>
<dbReference type="OrthoDB" id="3668204at2"/>
<evidence type="ECO:0000313" key="1">
    <source>
        <dbReference type="EMBL" id="SDZ23881.1"/>
    </source>
</evidence>